<dbReference type="Proteomes" id="UP000270296">
    <property type="component" value="Unassembled WGS sequence"/>
</dbReference>
<feature type="transmembrane region" description="Helical" evidence="1">
    <location>
        <begin position="110"/>
        <end position="134"/>
    </location>
</feature>
<gene>
    <name evidence="2" type="ORF">SBAD_LOCUS9285</name>
</gene>
<accession>A0A183J088</accession>
<reference evidence="2 3" key="2">
    <citation type="submission" date="2018-11" db="EMBL/GenBank/DDBJ databases">
        <authorList>
            <consortium name="Pathogen Informatics"/>
        </authorList>
    </citation>
    <scope>NUCLEOTIDE SEQUENCE [LARGE SCALE GENOMIC DNA]</scope>
</reference>
<dbReference type="AlphaFoldDB" id="A0A183J088"/>
<evidence type="ECO:0000313" key="4">
    <source>
        <dbReference type="WBParaSite" id="SBAD_0000961701-mRNA-1"/>
    </source>
</evidence>
<feature type="transmembrane region" description="Helical" evidence="1">
    <location>
        <begin position="35"/>
        <end position="60"/>
    </location>
</feature>
<name>A0A183J088_9BILA</name>
<organism evidence="4">
    <name type="scientific">Soboliphyme baturini</name>
    <dbReference type="NCBI Taxonomy" id="241478"/>
    <lineage>
        <taxon>Eukaryota</taxon>
        <taxon>Metazoa</taxon>
        <taxon>Ecdysozoa</taxon>
        <taxon>Nematoda</taxon>
        <taxon>Enoplea</taxon>
        <taxon>Dorylaimia</taxon>
        <taxon>Dioctophymatida</taxon>
        <taxon>Dioctophymatoidea</taxon>
        <taxon>Soboliphymatidae</taxon>
        <taxon>Soboliphyme</taxon>
    </lineage>
</organism>
<keyword evidence="1" id="KW-1133">Transmembrane helix</keyword>
<sequence>MHLKTAIIAVGVLHLFFIVLSTGIISRLFESDFLGVSFFVTGLLIQVINFVVLIVMFYGLRTGQNELIVPFVVELVLYLIFLGSMLTYFITTILISLVKEEKFVTDTKTIIQVVLLGLASALYSWMLFVSTAFYKYARNILQLSFCDAMTRFDSRGYGRSC</sequence>
<dbReference type="EMBL" id="UZAM01012534">
    <property type="protein sequence ID" value="VDP22312.1"/>
    <property type="molecule type" value="Genomic_DNA"/>
</dbReference>
<keyword evidence="1" id="KW-0812">Transmembrane</keyword>
<reference evidence="4" key="1">
    <citation type="submission" date="2016-06" db="UniProtKB">
        <authorList>
            <consortium name="WormBaseParasite"/>
        </authorList>
    </citation>
    <scope>IDENTIFICATION</scope>
</reference>
<evidence type="ECO:0000313" key="2">
    <source>
        <dbReference type="EMBL" id="VDP22312.1"/>
    </source>
</evidence>
<keyword evidence="1" id="KW-0472">Membrane</keyword>
<evidence type="ECO:0000313" key="3">
    <source>
        <dbReference type="Proteomes" id="UP000270296"/>
    </source>
</evidence>
<dbReference type="WBParaSite" id="SBAD_0000961701-mRNA-1">
    <property type="protein sequence ID" value="SBAD_0000961701-mRNA-1"/>
    <property type="gene ID" value="SBAD_0000961701"/>
</dbReference>
<feature type="transmembrane region" description="Helical" evidence="1">
    <location>
        <begin position="7"/>
        <end position="29"/>
    </location>
</feature>
<keyword evidence="3" id="KW-1185">Reference proteome</keyword>
<evidence type="ECO:0000256" key="1">
    <source>
        <dbReference type="SAM" id="Phobius"/>
    </source>
</evidence>
<proteinExistence type="predicted"/>
<protein>
    <submittedName>
        <fullName evidence="4">MARVEL domain-containing protein</fullName>
    </submittedName>
</protein>
<feature type="transmembrane region" description="Helical" evidence="1">
    <location>
        <begin position="67"/>
        <end position="90"/>
    </location>
</feature>